<organism evidence="1 2">
    <name type="scientific">Clostridium botulinum</name>
    <dbReference type="NCBI Taxonomy" id="1491"/>
    <lineage>
        <taxon>Bacteria</taxon>
        <taxon>Bacillati</taxon>
        <taxon>Bacillota</taxon>
        <taxon>Clostridia</taxon>
        <taxon>Eubacteriales</taxon>
        <taxon>Clostridiaceae</taxon>
        <taxon>Clostridium</taxon>
    </lineage>
</organism>
<evidence type="ECO:0000313" key="2">
    <source>
        <dbReference type="Proteomes" id="UP000473887"/>
    </source>
</evidence>
<proteinExistence type="predicted"/>
<comment type="caution">
    <text evidence="1">The sequence shown here is derived from an EMBL/GenBank/DDBJ whole genome shotgun (WGS) entry which is preliminary data.</text>
</comment>
<dbReference type="EMBL" id="SGKC01000016">
    <property type="protein sequence ID" value="NEZ92196.1"/>
    <property type="molecule type" value="Genomic_DNA"/>
</dbReference>
<sequence>MCAQARAWKIKDRYARKTVTVFTDEIAQLKSSEQFIGNKLDQTDKFGIKFILSTMYINQLRIREKLRTANTSYILISGSDKVNYMELKDELNQFGYELEDLMNLKRFHSLNYIKYQNGYWAGITKLPPPIK</sequence>
<reference evidence="1 2" key="1">
    <citation type="submission" date="2019-02" db="EMBL/GenBank/DDBJ databases">
        <title>Genome sequencing of Clostridium botulinum clinical isolates.</title>
        <authorList>
            <person name="Brunt J."/>
            <person name="Van Vliet A.H.M."/>
            <person name="Stringer S.C."/>
            <person name="Grant K.A."/>
            <person name="Carter A.C."/>
            <person name="Peck M.W."/>
        </authorList>
    </citation>
    <scope>NUCLEOTIDE SEQUENCE [LARGE SCALE GENOMIC DNA]</scope>
    <source>
        <strain evidence="1 2">H142660711</strain>
    </source>
</reference>
<evidence type="ECO:0000313" key="1">
    <source>
        <dbReference type="EMBL" id="NEZ92196.1"/>
    </source>
</evidence>
<dbReference type="AlphaFoldDB" id="A0A846I5E9"/>
<protein>
    <submittedName>
        <fullName evidence="1">Uncharacterized protein</fullName>
    </submittedName>
</protein>
<dbReference type="Proteomes" id="UP000473887">
    <property type="component" value="Unassembled WGS sequence"/>
</dbReference>
<name>A0A846I5E9_CLOBO</name>
<accession>A0A846I5E9</accession>
<gene>
    <name evidence="1" type="ORF">EXM69_09630</name>
</gene>